<reference evidence="2" key="1">
    <citation type="submission" date="2018-02" db="EMBL/GenBank/DDBJ databases">
        <authorList>
            <person name="Cohen D.B."/>
            <person name="Kent A.D."/>
        </authorList>
    </citation>
    <scope>NUCLEOTIDE SEQUENCE</scope>
</reference>
<protein>
    <submittedName>
        <fullName evidence="2">Uncharacterized protein</fullName>
    </submittedName>
</protein>
<accession>A0A2N9GT79</accession>
<organism evidence="2">
    <name type="scientific">Fagus sylvatica</name>
    <name type="common">Beechnut</name>
    <dbReference type="NCBI Taxonomy" id="28930"/>
    <lineage>
        <taxon>Eukaryota</taxon>
        <taxon>Viridiplantae</taxon>
        <taxon>Streptophyta</taxon>
        <taxon>Embryophyta</taxon>
        <taxon>Tracheophyta</taxon>
        <taxon>Spermatophyta</taxon>
        <taxon>Magnoliopsida</taxon>
        <taxon>eudicotyledons</taxon>
        <taxon>Gunneridae</taxon>
        <taxon>Pentapetalae</taxon>
        <taxon>rosids</taxon>
        <taxon>fabids</taxon>
        <taxon>Fagales</taxon>
        <taxon>Fagaceae</taxon>
        <taxon>Fagus</taxon>
    </lineage>
</organism>
<dbReference type="EMBL" id="OIVN01002335">
    <property type="protein sequence ID" value="SPD02703.1"/>
    <property type="molecule type" value="Genomic_DNA"/>
</dbReference>
<evidence type="ECO:0000256" key="1">
    <source>
        <dbReference type="SAM" id="MobiDB-lite"/>
    </source>
</evidence>
<dbReference type="AlphaFoldDB" id="A0A2N9GT79"/>
<sequence length="92" mass="10228">MSLCSSRATPPVLRLPRKNPPPLSSFSHRPPHPLSLVIDLVQEQICNPLGLAVVTTGVVLRWWRWVEGYWASRRSQANLVTGLRGSLSCLTV</sequence>
<gene>
    <name evidence="2" type="ORF">FSB_LOCUS30585</name>
</gene>
<evidence type="ECO:0000313" key="2">
    <source>
        <dbReference type="EMBL" id="SPD02703.1"/>
    </source>
</evidence>
<name>A0A2N9GT79_FAGSY</name>
<feature type="region of interest" description="Disordered" evidence="1">
    <location>
        <begin position="1"/>
        <end position="27"/>
    </location>
</feature>
<proteinExistence type="predicted"/>